<keyword evidence="8" id="KW-1185">Reference proteome</keyword>
<comment type="similarity">
    <text evidence="1">Belongs to the glycosyl hydrolase 13 family.</text>
</comment>
<dbReference type="OrthoDB" id="9805159at2"/>
<dbReference type="FunFam" id="2.60.40.1180:FF:000007">
    <property type="entry name" value="Sucrose isomerase"/>
    <property type="match status" value="1"/>
</dbReference>
<dbReference type="EC" id="3.2.1.10" evidence="5"/>
<reference evidence="7 8" key="1">
    <citation type="submission" date="2018-02" db="EMBL/GenBank/DDBJ databases">
        <title>Jeotgalibacillus proteolyticum sp. nov. a protease producing bacterium isolated from ocean sediments of Laizhou Bay.</title>
        <authorList>
            <person name="Li Y."/>
        </authorList>
    </citation>
    <scope>NUCLEOTIDE SEQUENCE [LARGE SCALE GENOMIC DNA]</scope>
    <source>
        <strain evidence="7 8">22-7</strain>
    </source>
</reference>
<dbReference type="Proteomes" id="UP000239047">
    <property type="component" value="Unassembled WGS sequence"/>
</dbReference>
<dbReference type="NCBIfam" id="NF008183">
    <property type="entry name" value="PRK10933.1"/>
    <property type="match status" value="1"/>
</dbReference>
<dbReference type="Gene3D" id="3.20.20.80">
    <property type="entry name" value="Glycosidases"/>
    <property type="match status" value="1"/>
</dbReference>
<evidence type="ECO:0000256" key="4">
    <source>
        <dbReference type="ARBA" id="ARBA00036217"/>
    </source>
</evidence>
<evidence type="ECO:0000313" key="8">
    <source>
        <dbReference type="Proteomes" id="UP000239047"/>
    </source>
</evidence>
<dbReference type="RefSeq" id="WP_104057219.1">
    <property type="nucleotide sequence ID" value="NZ_PREZ01000002.1"/>
</dbReference>
<organism evidence="7 8">
    <name type="scientific">Jeotgalibacillus proteolyticus</name>
    <dbReference type="NCBI Taxonomy" id="2082395"/>
    <lineage>
        <taxon>Bacteria</taxon>
        <taxon>Bacillati</taxon>
        <taxon>Bacillota</taxon>
        <taxon>Bacilli</taxon>
        <taxon>Bacillales</taxon>
        <taxon>Caryophanaceae</taxon>
        <taxon>Jeotgalibacillus</taxon>
    </lineage>
</organism>
<dbReference type="SUPFAM" id="SSF51445">
    <property type="entry name" value="(Trans)glycosidases"/>
    <property type="match status" value="1"/>
</dbReference>
<sequence length="548" mass="65009">MKKIWWKEAVVYQVYWRSFYDSNGDGIGDLQGVIEKLDYIQELGADVIWLNPFYESPDRDNGYDISNYEGIMKKAGDMKDFERLVEEIHERGMKVIMDLVVNHTSDQHPWFLESKSSKDNSKRDWYIWKKPKNGGKPNNWRSYFEPSPWTFNEETEDYYFHSFAVEQPDLNWKNEELRQEIYRMMRSWLDKGIDGFRMDVINLLAKQEGFPDAKNPEVISYLADNPGIHDYLQEMNREVLQQYDCMTVGEIPFVTPETGLLYVDENRNELNTLFHFQVADEMPVMNLRAYKEIQRNWYNALWGKGWNSQFLNNHDHTRQVTRYGNDGEYRVESAKLLATMLHTLPGMPYVYQGEEIGMTGVRFDSIDDYNDIAMKNKYKEEVEKGKDPKEVFEDLLLLSRDNSRTPMQWSDDHQAGFTSGEPWIKVNPNYKEINVKQSLNDPVSVFHYYKLLISFRKENPIMIYGDYEDLSQDDENLYVYTRTYEDKTWLILLNHSDEAQVFKSEEWIIGRKAHCVITNYERAEEGKIILPSSFSLKPHEARVYEWTN</sequence>
<dbReference type="FunFam" id="3.90.400.10:FF:000002">
    <property type="entry name" value="Sucrose isomerase"/>
    <property type="match status" value="1"/>
</dbReference>
<dbReference type="InterPro" id="IPR045857">
    <property type="entry name" value="O16G_dom_2"/>
</dbReference>
<dbReference type="InterPro" id="IPR013780">
    <property type="entry name" value="Glyco_hydro_b"/>
</dbReference>
<comment type="caution">
    <text evidence="7">The sequence shown here is derived from an EMBL/GenBank/DDBJ whole genome shotgun (WGS) entry which is preliminary data.</text>
</comment>
<evidence type="ECO:0000256" key="5">
    <source>
        <dbReference type="ARBA" id="ARBA00038939"/>
    </source>
</evidence>
<evidence type="ECO:0000313" key="7">
    <source>
        <dbReference type="EMBL" id="PPA71730.1"/>
    </source>
</evidence>
<dbReference type="FunFam" id="3.20.20.80:FF:000064">
    <property type="entry name" value="Oligo-1,6-glucosidase"/>
    <property type="match status" value="2"/>
</dbReference>
<dbReference type="GO" id="GO:0009313">
    <property type="term" value="P:oligosaccharide catabolic process"/>
    <property type="evidence" value="ECO:0007669"/>
    <property type="project" value="TreeGrafter"/>
</dbReference>
<dbReference type="Gene3D" id="2.60.40.1180">
    <property type="entry name" value="Golgi alpha-mannosidase II"/>
    <property type="match status" value="1"/>
</dbReference>
<evidence type="ECO:0000256" key="3">
    <source>
        <dbReference type="ARBA" id="ARBA00023295"/>
    </source>
</evidence>
<evidence type="ECO:0000256" key="2">
    <source>
        <dbReference type="ARBA" id="ARBA00022801"/>
    </source>
</evidence>
<dbReference type="InterPro" id="IPR006047">
    <property type="entry name" value="GH13_cat_dom"/>
</dbReference>
<dbReference type="PANTHER" id="PTHR10357:SF184">
    <property type="entry name" value="OLIGO-1,6-GLUCOSIDASE 1"/>
    <property type="match status" value="1"/>
</dbReference>
<accession>A0A2S5GFC5</accession>
<dbReference type="CDD" id="cd11333">
    <property type="entry name" value="AmyAc_SI_OligoGlu_DGase"/>
    <property type="match status" value="1"/>
</dbReference>
<dbReference type="GO" id="GO:0004574">
    <property type="term" value="F:oligo-1,6-glucosidase activity"/>
    <property type="evidence" value="ECO:0007669"/>
    <property type="project" value="UniProtKB-EC"/>
</dbReference>
<dbReference type="Pfam" id="PF00128">
    <property type="entry name" value="Alpha-amylase"/>
    <property type="match status" value="1"/>
</dbReference>
<protein>
    <recommendedName>
        <fullName evidence="5">oligo-1,6-glucosidase</fullName>
        <ecNumber evidence="5">3.2.1.10</ecNumber>
    </recommendedName>
</protein>
<dbReference type="InterPro" id="IPR017853">
    <property type="entry name" value="GH"/>
</dbReference>
<dbReference type="GO" id="GO:0004556">
    <property type="term" value="F:alpha-amylase activity"/>
    <property type="evidence" value="ECO:0007669"/>
    <property type="project" value="TreeGrafter"/>
</dbReference>
<dbReference type="SMART" id="SM00642">
    <property type="entry name" value="Aamy"/>
    <property type="match status" value="1"/>
</dbReference>
<feature type="domain" description="Glycosyl hydrolase family 13 catalytic" evidence="6">
    <location>
        <begin position="13"/>
        <end position="404"/>
    </location>
</feature>
<dbReference type="EMBL" id="PREZ01000002">
    <property type="protein sequence ID" value="PPA71730.1"/>
    <property type="molecule type" value="Genomic_DNA"/>
</dbReference>
<dbReference type="AlphaFoldDB" id="A0A2S5GFC5"/>
<keyword evidence="3" id="KW-0326">Glycosidase</keyword>
<gene>
    <name evidence="7" type="ORF">C4B60_06685</name>
</gene>
<dbReference type="Gene3D" id="3.90.400.10">
    <property type="entry name" value="Oligo-1,6-glucosidase, Domain 2"/>
    <property type="match status" value="1"/>
</dbReference>
<comment type="catalytic activity">
    <reaction evidence="4">
        <text>Hydrolysis of (1-&gt;6)-alpha-D-glucosidic linkages in some oligosaccharides produced from starch and glycogen by alpha-amylase, and in isomaltose.</text>
        <dbReference type="EC" id="3.2.1.10"/>
    </reaction>
</comment>
<evidence type="ECO:0000256" key="1">
    <source>
        <dbReference type="ARBA" id="ARBA00008061"/>
    </source>
</evidence>
<dbReference type="SUPFAM" id="SSF51011">
    <property type="entry name" value="Glycosyl hydrolase domain"/>
    <property type="match status" value="1"/>
</dbReference>
<name>A0A2S5GFC5_9BACL</name>
<keyword evidence="2 7" id="KW-0378">Hydrolase</keyword>
<evidence type="ECO:0000259" key="6">
    <source>
        <dbReference type="SMART" id="SM00642"/>
    </source>
</evidence>
<proteinExistence type="inferred from homology"/>
<dbReference type="PANTHER" id="PTHR10357">
    <property type="entry name" value="ALPHA-AMYLASE FAMILY MEMBER"/>
    <property type="match status" value="1"/>
</dbReference>